<evidence type="ECO:0000313" key="2">
    <source>
        <dbReference type="Proteomes" id="UP000789901"/>
    </source>
</evidence>
<sequence length="52" mass="5899">KNDDEGSTSKEKNLKQEGELSLKIILESLADVYLEVLKNLILELIKSKEPEL</sequence>
<protein>
    <submittedName>
        <fullName evidence="1">1334_t:CDS:1</fullName>
    </submittedName>
</protein>
<keyword evidence="2" id="KW-1185">Reference proteome</keyword>
<proteinExistence type="predicted"/>
<dbReference type="EMBL" id="CAJVQB010010948">
    <property type="protein sequence ID" value="CAG8744064.1"/>
    <property type="molecule type" value="Genomic_DNA"/>
</dbReference>
<organism evidence="1 2">
    <name type="scientific">Gigaspora margarita</name>
    <dbReference type="NCBI Taxonomy" id="4874"/>
    <lineage>
        <taxon>Eukaryota</taxon>
        <taxon>Fungi</taxon>
        <taxon>Fungi incertae sedis</taxon>
        <taxon>Mucoromycota</taxon>
        <taxon>Glomeromycotina</taxon>
        <taxon>Glomeromycetes</taxon>
        <taxon>Diversisporales</taxon>
        <taxon>Gigasporaceae</taxon>
        <taxon>Gigaspora</taxon>
    </lineage>
</organism>
<reference evidence="1 2" key="1">
    <citation type="submission" date="2021-06" db="EMBL/GenBank/DDBJ databases">
        <authorList>
            <person name="Kallberg Y."/>
            <person name="Tangrot J."/>
            <person name="Rosling A."/>
        </authorList>
    </citation>
    <scope>NUCLEOTIDE SEQUENCE [LARGE SCALE GENOMIC DNA]</scope>
    <source>
        <strain evidence="1 2">120-4 pot B 10/14</strain>
    </source>
</reference>
<name>A0ABN7V8N0_GIGMA</name>
<comment type="caution">
    <text evidence="1">The sequence shown here is derived from an EMBL/GenBank/DDBJ whole genome shotgun (WGS) entry which is preliminary data.</text>
</comment>
<evidence type="ECO:0000313" key="1">
    <source>
        <dbReference type="EMBL" id="CAG8744064.1"/>
    </source>
</evidence>
<gene>
    <name evidence="1" type="ORF">GMARGA_LOCUS15681</name>
</gene>
<accession>A0ABN7V8N0</accession>
<feature type="non-terminal residue" evidence="1">
    <location>
        <position position="1"/>
    </location>
</feature>
<dbReference type="Proteomes" id="UP000789901">
    <property type="component" value="Unassembled WGS sequence"/>
</dbReference>